<gene>
    <name evidence="2" type="ORF">HYFRA_00003483</name>
</gene>
<comment type="caution">
    <text evidence="2">The sequence shown here is derived from an EMBL/GenBank/DDBJ whole genome shotgun (WGS) entry which is preliminary data.</text>
</comment>
<dbReference type="Proteomes" id="UP000696280">
    <property type="component" value="Unassembled WGS sequence"/>
</dbReference>
<dbReference type="OrthoDB" id="3561261at2759"/>
<dbReference type="InterPro" id="IPR045518">
    <property type="entry name" value="2EXR"/>
</dbReference>
<evidence type="ECO:0000313" key="2">
    <source>
        <dbReference type="EMBL" id="CAG8953276.1"/>
    </source>
</evidence>
<dbReference type="Pfam" id="PF20150">
    <property type="entry name" value="2EXR"/>
    <property type="match status" value="1"/>
</dbReference>
<dbReference type="EMBL" id="CAJVRL010000049">
    <property type="protein sequence ID" value="CAG8953276.1"/>
    <property type="molecule type" value="Genomic_DNA"/>
</dbReference>
<evidence type="ECO:0000259" key="1">
    <source>
        <dbReference type="Pfam" id="PF20150"/>
    </source>
</evidence>
<dbReference type="PANTHER" id="PTHR35910:SF6">
    <property type="entry name" value="2EXR DOMAIN-CONTAINING PROTEIN"/>
    <property type="match status" value="1"/>
</dbReference>
<protein>
    <recommendedName>
        <fullName evidence="1">2EXR domain-containing protein</fullName>
    </recommendedName>
</protein>
<evidence type="ECO:0000313" key="3">
    <source>
        <dbReference type="Proteomes" id="UP000696280"/>
    </source>
</evidence>
<dbReference type="PANTHER" id="PTHR35910">
    <property type="entry name" value="2EXR DOMAIN-CONTAINING PROTEIN"/>
    <property type="match status" value="1"/>
</dbReference>
<accession>A0A9N9KTF5</accession>
<reference evidence="2" key="1">
    <citation type="submission" date="2021-07" db="EMBL/GenBank/DDBJ databases">
        <authorList>
            <person name="Durling M."/>
        </authorList>
    </citation>
    <scope>NUCLEOTIDE SEQUENCE</scope>
</reference>
<organism evidence="2 3">
    <name type="scientific">Hymenoscyphus fraxineus</name>
    <dbReference type="NCBI Taxonomy" id="746836"/>
    <lineage>
        <taxon>Eukaryota</taxon>
        <taxon>Fungi</taxon>
        <taxon>Dikarya</taxon>
        <taxon>Ascomycota</taxon>
        <taxon>Pezizomycotina</taxon>
        <taxon>Leotiomycetes</taxon>
        <taxon>Helotiales</taxon>
        <taxon>Helotiaceae</taxon>
        <taxon>Hymenoscyphus</taxon>
    </lineage>
</organism>
<keyword evidence="3" id="KW-1185">Reference proteome</keyword>
<dbReference type="AlphaFoldDB" id="A0A9N9KTF5"/>
<sequence>MNTNTNTTFSLLATLPTDLRLMIWEAAYLDAPRRVIQVDFPAGCVDDMVIAVKIEPLTALMSANHESRSFLLRYRFISPFSSALEEEGCGADETDLMDSMDSNSMDTTSSMDSMDTTSWAGSEEASFSRSFPHLLFDPTRDILDFANGEHYTAFDFFREGSESGELPEFPLLLLFNHVFAAKKNVVLEKLVSLKICCNMYSFLGITDVASVSTATHDLTMLKNHLPRLEELIIKCECHCQGVEARDPVESCAWVRPEHLELPGSVVLTNDYCCDLHWL</sequence>
<feature type="domain" description="2EXR" evidence="1">
    <location>
        <begin position="9"/>
        <end position="82"/>
    </location>
</feature>
<proteinExistence type="predicted"/>
<name>A0A9N9KTF5_9HELO</name>